<feature type="compositionally biased region" description="Basic and acidic residues" evidence="1">
    <location>
        <begin position="60"/>
        <end position="106"/>
    </location>
</feature>
<organism evidence="2 3">
    <name type="scientific">Dentiscutata erythropus</name>
    <dbReference type="NCBI Taxonomy" id="1348616"/>
    <lineage>
        <taxon>Eukaryota</taxon>
        <taxon>Fungi</taxon>
        <taxon>Fungi incertae sedis</taxon>
        <taxon>Mucoromycota</taxon>
        <taxon>Glomeromycotina</taxon>
        <taxon>Glomeromycetes</taxon>
        <taxon>Diversisporales</taxon>
        <taxon>Gigasporaceae</taxon>
        <taxon>Dentiscutata</taxon>
    </lineage>
</organism>
<evidence type="ECO:0000256" key="1">
    <source>
        <dbReference type="SAM" id="MobiDB-lite"/>
    </source>
</evidence>
<comment type="caution">
    <text evidence="2">The sequence shown here is derived from an EMBL/GenBank/DDBJ whole genome shotgun (WGS) entry which is preliminary data.</text>
</comment>
<proteinExistence type="predicted"/>
<sequence>MKFATREDEGRRRRISYAPFLEKDTLYLWVVTITIQIQPEFNHLDTKTNVANYRLTTTGKNDEDNKHDKDDNKHDKDGNKHNKDDNKYDKDNEYIKENKYDRDDKV</sequence>
<feature type="region of interest" description="Disordered" evidence="1">
    <location>
        <begin position="57"/>
        <end position="106"/>
    </location>
</feature>
<dbReference type="AlphaFoldDB" id="A0A9N9FNM4"/>
<protein>
    <submittedName>
        <fullName evidence="2">15941_t:CDS:1</fullName>
    </submittedName>
</protein>
<keyword evidence="3" id="KW-1185">Reference proteome</keyword>
<dbReference type="Proteomes" id="UP000789405">
    <property type="component" value="Unassembled WGS sequence"/>
</dbReference>
<dbReference type="EMBL" id="CAJVPY010002023">
    <property type="protein sequence ID" value="CAG8545843.1"/>
    <property type="molecule type" value="Genomic_DNA"/>
</dbReference>
<evidence type="ECO:0000313" key="2">
    <source>
        <dbReference type="EMBL" id="CAG8545843.1"/>
    </source>
</evidence>
<name>A0A9N9FNM4_9GLOM</name>
<accession>A0A9N9FNM4</accession>
<evidence type="ECO:0000313" key="3">
    <source>
        <dbReference type="Proteomes" id="UP000789405"/>
    </source>
</evidence>
<reference evidence="2" key="1">
    <citation type="submission" date="2021-06" db="EMBL/GenBank/DDBJ databases">
        <authorList>
            <person name="Kallberg Y."/>
            <person name="Tangrot J."/>
            <person name="Rosling A."/>
        </authorList>
    </citation>
    <scope>NUCLEOTIDE SEQUENCE</scope>
    <source>
        <strain evidence="2">MA453B</strain>
    </source>
</reference>
<gene>
    <name evidence="2" type="ORF">DERYTH_LOCUS5029</name>
</gene>